<dbReference type="RefSeq" id="XP_029309886.1">
    <property type="nucleotide sequence ID" value="XM_029454026.1"/>
</dbReference>
<dbReference type="GO" id="GO:0099072">
    <property type="term" value="P:regulation of postsynaptic membrane neurotransmitter receptor levels"/>
    <property type="evidence" value="ECO:0007669"/>
    <property type="project" value="TreeGrafter"/>
</dbReference>
<name>A0A6J2RI05_COTGO</name>
<gene>
    <name evidence="4" type="primary">LOC115022915</name>
</gene>
<dbReference type="GeneID" id="115022915"/>
<dbReference type="InParanoid" id="A0A6J2RI05"/>
<evidence type="ECO:0000313" key="4">
    <source>
        <dbReference type="RefSeq" id="XP_029309886.1"/>
    </source>
</evidence>
<dbReference type="Proteomes" id="UP000504630">
    <property type="component" value="Chromosome 17"/>
</dbReference>
<feature type="chain" id="PRO_5026981653" evidence="2">
    <location>
        <begin position="23"/>
        <end position="265"/>
    </location>
</feature>
<keyword evidence="2" id="KW-0732">Signal</keyword>
<feature type="region of interest" description="Disordered" evidence="1">
    <location>
        <begin position="200"/>
        <end position="221"/>
    </location>
</feature>
<protein>
    <submittedName>
        <fullName evidence="4">Uncharacterized protein LOC115022915</fullName>
    </submittedName>
</protein>
<accession>A0A6J2RI05</accession>
<feature type="signal peptide" evidence="2">
    <location>
        <begin position="1"/>
        <end position="22"/>
    </location>
</feature>
<evidence type="ECO:0000256" key="2">
    <source>
        <dbReference type="SAM" id="SignalP"/>
    </source>
</evidence>
<dbReference type="GO" id="GO:1900449">
    <property type="term" value="P:regulation of glutamate receptor signaling pathway"/>
    <property type="evidence" value="ECO:0007669"/>
    <property type="project" value="InterPro"/>
</dbReference>
<organism evidence="3 4">
    <name type="scientific">Cottoperca gobio</name>
    <name type="common">Frogmouth</name>
    <name type="synonym">Aphritis gobio</name>
    <dbReference type="NCBI Taxonomy" id="56716"/>
    <lineage>
        <taxon>Eukaryota</taxon>
        <taxon>Metazoa</taxon>
        <taxon>Chordata</taxon>
        <taxon>Craniata</taxon>
        <taxon>Vertebrata</taxon>
        <taxon>Euteleostomi</taxon>
        <taxon>Actinopterygii</taxon>
        <taxon>Neopterygii</taxon>
        <taxon>Teleostei</taxon>
        <taxon>Neoteleostei</taxon>
        <taxon>Acanthomorphata</taxon>
        <taxon>Eupercaria</taxon>
        <taxon>Perciformes</taxon>
        <taxon>Notothenioidei</taxon>
        <taxon>Bovichtidae</taxon>
        <taxon>Cottoperca</taxon>
    </lineage>
</organism>
<dbReference type="KEGG" id="cgob:115022915"/>
<dbReference type="PANTHER" id="PTHR46902:SF1">
    <property type="entry name" value="DOMON DOMAIN-CONTAINING PROTEIN FRRS1L"/>
    <property type="match status" value="1"/>
</dbReference>
<sequence>MSRGLILLVAALVVYVSPDVQGTAHLSFSNNTEVNITRDGCGDTKLCVATPDGCDPAGNTNCLFTSVTTSSQAPSGTELSVELRGNSTGYIALGLTLNATEGTTMLFICAQNNGSFLFRTRQNNNTDNELTPTERIVREIRGVVNGSVIKCEFDIPNVTDTTLSVLLGVGSLNGSVFGAFDNRNSGLLNLTQPVSNVPTTAAPTTAAPTTAAPTTAAPTTAANTTMAANTTATTMGTTTPNDSGAVQPHAVLLLSVLALCVMLRA</sequence>
<evidence type="ECO:0000313" key="3">
    <source>
        <dbReference type="Proteomes" id="UP000504630"/>
    </source>
</evidence>
<proteinExistence type="predicted"/>
<evidence type="ECO:0000256" key="1">
    <source>
        <dbReference type="SAM" id="MobiDB-lite"/>
    </source>
</evidence>
<reference evidence="4" key="1">
    <citation type="submission" date="2025-08" db="UniProtKB">
        <authorList>
            <consortium name="RefSeq"/>
        </authorList>
    </citation>
    <scope>IDENTIFICATION</scope>
</reference>
<dbReference type="InterPro" id="IPR042789">
    <property type="entry name" value="FRRS1L"/>
</dbReference>
<dbReference type="OrthoDB" id="8901859at2759"/>
<dbReference type="AlphaFoldDB" id="A0A6J2RI05"/>
<keyword evidence="3" id="KW-1185">Reference proteome</keyword>
<dbReference type="PANTHER" id="PTHR46902">
    <property type="entry name" value="DOMON DOMAIN-CONTAINING PROTEIN FRRS1L"/>
    <property type="match status" value="1"/>
</dbReference>